<dbReference type="SUPFAM" id="SSF48264">
    <property type="entry name" value="Cytochrome P450"/>
    <property type="match status" value="1"/>
</dbReference>
<dbReference type="InterPro" id="IPR002401">
    <property type="entry name" value="Cyt_P450_E_grp-I"/>
</dbReference>
<evidence type="ECO:0000256" key="5">
    <source>
        <dbReference type="ARBA" id="ARBA00023004"/>
    </source>
</evidence>
<comment type="similarity">
    <text evidence="1 7">Belongs to the cytochrome P450 family.</text>
</comment>
<dbReference type="PANTHER" id="PTHR24289">
    <property type="entry name" value="STEROID 17-ALPHA-HYDROXYLASE/17,20 LYASE"/>
    <property type="match status" value="1"/>
</dbReference>
<comment type="caution">
    <text evidence="8">The sequence shown here is derived from an EMBL/GenBank/DDBJ whole genome shotgun (WGS) entry which is preliminary data.</text>
</comment>
<accession>A0ABQ9F801</accession>
<keyword evidence="5 7" id="KW-0408">Iron</keyword>
<evidence type="ECO:0000313" key="8">
    <source>
        <dbReference type="EMBL" id="KAJ8312407.1"/>
    </source>
</evidence>
<evidence type="ECO:0000256" key="6">
    <source>
        <dbReference type="ARBA" id="ARBA00023033"/>
    </source>
</evidence>
<reference evidence="8 9" key="1">
    <citation type="submission" date="2022-12" db="EMBL/GenBank/DDBJ databases">
        <title>Chromosome-level genome of Tegillarca granosa.</title>
        <authorList>
            <person name="Kim J."/>
        </authorList>
    </citation>
    <scope>NUCLEOTIDE SEQUENCE [LARGE SCALE GENOMIC DNA]</scope>
    <source>
        <strain evidence="8">Teg-2019</strain>
        <tissue evidence="8">Adductor muscle</tissue>
    </source>
</reference>
<dbReference type="Pfam" id="PF00067">
    <property type="entry name" value="p450"/>
    <property type="match status" value="1"/>
</dbReference>
<dbReference type="InterPro" id="IPR017972">
    <property type="entry name" value="Cyt_P450_CS"/>
</dbReference>
<dbReference type="Proteomes" id="UP001217089">
    <property type="component" value="Unassembled WGS sequence"/>
</dbReference>
<sequence length="104" mass="12336">MINHWALLHDPDFWKDVDKFDPYRFLDSDGKLSPTPESWLPFSAGRRVCLGESVAKPELFLVFATLLQKFRFKFPPGKLTKLEEDEMYFGAFPKKYEIIIEERY</sequence>
<dbReference type="PRINTS" id="PR00463">
    <property type="entry name" value="EP450I"/>
</dbReference>
<dbReference type="InterPro" id="IPR036396">
    <property type="entry name" value="Cyt_P450_sf"/>
</dbReference>
<keyword evidence="6 7" id="KW-0503">Monooxygenase</keyword>
<evidence type="ECO:0000313" key="9">
    <source>
        <dbReference type="Proteomes" id="UP001217089"/>
    </source>
</evidence>
<evidence type="ECO:0000256" key="4">
    <source>
        <dbReference type="ARBA" id="ARBA00023002"/>
    </source>
</evidence>
<dbReference type="PANTHER" id="PTHR24289:SF1">
    <property type="entry name" value="STEROID 17-ALPHA-HYDROXYLASE_17,20 LYASE"/>
    <property type="match status" value="1"/>
</dbReference>
<dbReference type="PROSITE" id="PS00086">
    <property type="entry name" value="CYTOCHROME_P450"/>
    <property type="match status" value="1"/>
</dbReference>
<evidence type="ECO:0000256" key="1">
    <source>
        <dbReference type="ARBA" id="ARBA00010617"/>
    </source>
</evidence>
<proteinExistence type="inferred from homology"/>
<keyword evidence="4 7" id="KW-0560">Oxidoreductase</keyword>
<name>A0ABQ9F801_TEGGR</name>
<protein>
    <recommendedName>
        <fullName evidence="10">Cytochrome P450</fullName>
    </recommendedName>
</protein>
<evidence type="ECO:0000256" key="2">
    <source>
        <dbReference type="ARBA" id="ARBA00022617"/>
    </source>
</evidence>
<dbReference type="Gene3D" id="1.10.630.10">
    <property type="entry name" value="Cytochrome P450"/>
    <property type="match status" value="1"/>
</dbReference>
<evidence type="ECO:0000256" key="7">
    <source>
        <dbReference type="RuleBase" id="RU000461"/>
    </source>
</evidence>
<keyword evidence="9" id="KW-1185">Reference proteome</keyword>
<dbReference type="InterPro" id="IPR001128">
    <property type="entry name" value="Cyt_P450"/>
</dbReference>
<keyword evidence="3 7" id="KW-0479">Metal-binding</keyword>
<dbReference type="EMBL" id="JARBDR010000440">
    <property type="protein sequence ID" value="KAJ8312407.1"/>
    <property type="molecule type" value="Genomic_DNA"/>
</dbReference>
<organism evidence="8 9">
    <name type="scientific">Tegillarca granosa</name>
    <name type="common">Malaysian cockle</name>
    <name type="synonym">Anadara granosa</name>
    <dbReference type="NCBI Taxonomy" id="220873"/>
    <lineage>
        <taxon>Eukaryota</taxon>
        <taxon>Metazoa</taxon>
        <taxon>Spiralia</taxon>
        <taxon>Lophotrochozoa</taxon>
        <taxon>Mollusca</taxon>
        <taxon>Bivalvia</taxon>
        <taxon>Autobranchia</taxon>
        <taxon>Pteriomorphia</taxon>
        <taxon>Arcoida</taxon>
        <taxon>Arcoidea</taxon>
        <taxon>Arcidae</taxon>
        <taxon>Tegillarca</taxon>
    </lineage>
</organism>
<gene>
    <name evidence="8" type="ORF">KUTeg_009780</name>
</gene>
<keyword evidence="2 7" id="KW-0349">Heme</keyword>
<evidence type="ECO:0000256" key="3">
    <source>
        <dbReference type="ARBA" id="ARBA00022723"/>
    </source>
</evidence>
<evidence type="ECO:0008006" key="10">
    <source>
        <dbReference type="Google" id="ProtNLM"/>
    </source>
</evidence>